<organism evidence="1 2">
    <name type="scientific">Vibrio owensii</name>
    <dbReference type="NCBI Taxonomy" id="696485"/>
    <lineage>
        <taxon>Bacteria</taxon>
        <taxon>Pseudomonadati</taxon>
        <taxon>Pseudomonadota</taxon>
        <taxon>Gammaproteobacteria</taxon>
        <taxon>Vibrionales</taxon>
        <taxon>Vibrionaceae</taxon>
        <taxon>Vibrio</taxon>
    </lineage>
</organism>
<name>A0AAU9QAE6_9VIBR</name>
<sequence length="115" mass="12348">MKVCTLQIAFAQLDADAIRAIELGHGQHAVAKAGVFELGITETAAFYVARLDKTAVNKLCITQIGVVEIALIKAAVFKSGVLQIVMRKVFLFESEIGLNHGFLSFPCSVGSRLTP</sequence>
<gene>
    <name evidence="1" type="ORF">THF1D04_50332</name>
</gene>
<dbReference type="EMBL" id="CAKMTQ010000045">
    <property type="protein sequence ID" value="CAH1538638.1"/>
    <property type="molecule type" value="Genomic_DNA"/>
</dbReference>
<comment type="caution">
    <text evidence="1">The sequence shown here is derived from an EMBL/GenBank/DDBJ whole genome shotgun (WGS) entry which is preliminary data.</text>
</comment>
<protein>
    <submittedName>
        <fullName evidence="1">Uncharacterized protein</fullName>
    </submittedName>
</protein>
<dbReference type="Proteomes" id="UP001295420">
    <property type="component" value="Unassembled WGS sequence"/>
</dbReference>
<proteinExistence type="predicted"/>
<evidence type="ECO:0000313" key="2">
    <source>
        <dbReference type="Proteomes" id="UP001295420"/>
    </source>
</evidence>
<reference evidence="1" key="1">
    <citation type="submission" date="2022-01" db="EMBL/GenBank/DDBJ databases">
        <authorList>
            <person name="Lagorce A."/>
        </authorList>
    </citation>
    <scope>NUCLEOTIDE SEQUENCE</scope>
    <source>
        <strain evidence="1">Th15_F1_D04</strain>
    </source>
</reference>
<dbReference type="AlphaFoldDB" id="A0AAU9QAE6"/>
<accession>A0AAU9QAE6</accession>
<evidence type="ECO:0000313" key="1">
    <source>
        <dbReference type="EMBL" id="CAH1538638.1"/>
    </source>
</evidence>